<sequence length="156" mass="17737">MSEKLRLKATDAEDLAVIAACLQDARVCLKEMVFQPEEHRFAAAFTRYRRERQKDWSSCEGLTECLAAVVFDDIAEVKYRGLDGSQLDKEMTLLTIATEPGREHLIHIDLVFEGDVQIQLRTDRISCRLDDFGEPRPCRVTPCDHLGEGWIRSAPA</sequence>
<dbReference type="Pfam" id="PF11164">
    <property type="entry name" value="DUF2948"/>
    <property type="match status" value="1"/>
</dbReference>
<proteinExistence type="predicted"/>
<dbReference type="RefSeq" id="WP_418157555.1">
    <property type="nucleotide sequence ID" value="NZ_JBBLZC010000001.1"/>
</dbReference>
<evidence type="ECO:0000313" key="1">
    <source>
        <dbReference type="EMBL" id="MEK0081706.1"/>
    </source>
</evidence>
<keyword evidence="2" id="KW-1185">Reference proteome</keyword>
<reference evidence="1 2" key="1">
    <citation type="submission" date="2024-01" db="EMBL/GenBank/DDBJ databases">
        <title>Multi-omics insights into the function and evolution of sodium benzoate biodegradation pathways in Benzoatithermus flavus gen. nov., sp. nov. from hot spring.</title>
        <authorList>
            <person name="Hu C.-J."/>
            <person name="Li W.-J."/>
        </authorList>
    </citation>
    <scope>NUCLEOTIDE SEQUENCE [LARGE SCALE GENOMIC DNA]</scope>
    <source>
        <strain evidence="1 2">SYSU G07066</strain>
    </source>
</reference>
<name>A0ABU8XLH0_9PROT</name>
<protein>
    <submittedName>
        <fullName evidence="1">DUF2948 family protein</fullName>
    </submittedName>
</protein>
<gene>
    <name evidence="1" type="ORF">U1T56_00960</name>
</gene>
<evidence type="ECO:0000313" key="2">
    <source>
        <dbReference type="Proteomes" id="UP001375743"/>
    </source>
</evidence>
<dbReference type="Proteomes" id="UP001375743">
    <property type="component" value="Unassembled WGS sequence"/>
</dbReference>
<dbReference type="EMBL" id="JBBLZC010000001">
    <property type="protein sequence ID" value="MEK0081706.1"/>
    <property type="molecule type" value="Genomic_DNA"/>
</dbReference>
<accession>A0ABU8XLH0</accession>
<dbReference type="InterPro" id="IPR021335">
    <property type="entry name" value="DUF2948"/>
</dbReference>
<comment type="caution">
    <text evidence="1">The sequence shown here is derived from an EMBL/GenBank/DDBJ whole genome shotgun (WGS) entry which is preliminary data.</text>
</comment>
<organism evidence="1 2">
    <name type="scientific">Benzoatithermus flavus</name>
    <dbReference type="NCBI Taxonomy" id="3108223"/>
    <lineage>
        <taxon>Bacteria</taxon>
        <taxon>Pseudomonadati</taxon>
        <taxon>Pseudomonadota</taxon>
        <taxon>Alphaproteobacteria</taxon>
        <taxon>Geminicoccales</taxon>
        <taxon>Geminicoccaceae</taxon>
        <taxon>Benzoatithermus</taxon>
    </lineage>
</organism>